<evidence type="ECO:0000256" key="1">
    <source>
        <dbReference type="ARBA" id="ARBA00022670"/>
    </source>
</evidence>
<dbReference type="InterPro" id="IPR024079">
    <property type="entry name" value="MetalloPept_cat_dom_sf"/>
</dbReference>
<evidence type="ECO:0000259" key="6">
    <source>
        <dbReference type="Pfam" id="PF00413"/>
    </source>
</evidence>
<evidence type="ECO:0000313" key="7">
    <source>
        <dbReference type="EMBL" id="MBP1895643.1"/>
    </source>
</evidence>
<dbReference type="GeneID" id="95408133"/>
<dbReference type="Proteomes" id="UP000706926">
    <property type="component" value="Unassembled WGS sequence"/>
</dbReference>
<organism evidence="7 8">
    <name type="scientific">Paenibacillus lactis</name>
    <dbReference type="NCBI Taxonomy" id="228574"/>
    <lineage>
        <taxon>Bacteria</taxon>
        <taxon>Bacillati</taxon>
        <taxon>Bacillota</taxon>
        <taxon>Bacilli</taxon>
        <taxon>Bacillales</taxon>
        <taxon>Paenibacillaceae</taxon>
        <taxon>Paenibacillus</taxon>
    </lineage>
</organism>
<sequence>MNTKSKVMHALVFLIVLSFTLGSYAFAYNNKDNMCGKWSSPGSIKYKFIGDTPSDYRNIFATAVVGWNDTPTKVGLSHDYSLLTANIFGIYNEEGSNMGRAHLYCKPFTSEASSGDAGLNNLWFYNYSGPLNKTNLQINTALHEIGHFIGLGHSTVSPTVMWATGLYTDTKPLQDDINGANAMYP</sequence>
<feature type="signal peptide" evidence="5">
    <location>
        <begin position="1"/>
        <end position="27"/>
    </location>
</feature>
<keyword evidence="3" id="KW-0378">Hydrolase</keyword>
<evidence type="ECO:0000256" key="2">
    <source>
        <dbReference type="ARBA" id="ARBA00022723"/>
    </source>
</evidence>
<dbReference type="Pfam" id="PF00413">
    <property type="entry name" value="Peptidase_M10"/>
    <property type="match status" value="1"/>
</dbReference>
<dbReference type="InterPro" id="IPR001818">
    <property type="entry name" value="Pept_M10_metallopeptidase"/>
</dbReference>
<name>A0ABS4FHB5_9BACL</name>
<dbReference type="Gene3D" id="3.40.390.10">
    <property type="entry name" value="Collagenase (Catalytic Domain)"/>
    <property type="match status" value="1"/>
</dbReference>
<protein>
    <recommendedName>
        <fullName evidence="6">Peptidase M10 metallopeptidase domain-containing protein</fullName>
    </recommendedName>
</protein>
<evidence type="ECO:0000256" key="5">
    <source>
        <dbReference type="SAM" id="SignalP"/>
    </source>
</evidence>
<dbReference type="RefSeq" id="WP_007131563.1">
    <property type="nucleotide sequence ID" value="NZ_BOSA01000017.1"/>
</dbReference>
<proteinExistence type="predicted"/>
<feature type="domain" description="Peptidase M10 metallopeptidase" evidence="6">
    <location>
        <begin position="131"/>
        <end position="184"/>
    </location>
</feature>
<keyword evidence="8" id="KW-1185">Reference proteome</keyword>
<reference evidence="7 8" key="1">
    <citation type="submission" date="2021-03" db="EMBL/GenBank/DDBJ databases">
        <title>Genomic Encyclopedia of Type Strains, Phase IV (KMG-IV): sequencing the most valuable type-strain genomes for metagenomic binning, comparative biology and taxonomic classification.</title>
        <authorList>
            <person name="Goeker M."/>
        </authorList>
    </citation>
    <scope>NUCLEOTIDE SEQUENCE [LARGE SCALE GENOMIC DNA]</scope>
    <source>
        <strain evidence="7 8">DSM 15596</strain>
    </source>
</reference>
<keyword evidence="2" id="KW-0479">Metal-binding</keyword>
<comment type="caution">
    <text evidence="7">The sequence shown here is derived from an EMBL/GenBank/DDBJ whole genome shotgun (WGS) entry which is preliminary data.</text>
</comment>
<feature type="chain" id="PRO_5045366371" description="Peptidase M10 metallopeptidase domain-containing protein" evidence="5">
    <location>
        <begin position="28"/>
        <end position="185"/>
    </location>
</feature>
<evidence type="ECO:0000256" key="3">
    <source>
        <dbReference type="ARBA" id="ARBA00022801"/>
    </source>
</evidence>
<evidence type="ECO:0000313" key="8">
    <source>
        <dbReference type="Proteomes" id="UP000706926"/>
    </source>
</evidence>
<gene>
    <name evidence="7" type="ORF">J2Z18_004753</name>
</gene>
<keyword evidence="5" id="KW-0732">Signal</keyword>
<dbReference type="EMBL" id="JAGGKI010000015">
    <property type="protein sequence ID" value="MBP1895643.1"/>
    <property type="molecule type" value="Genomic_DNA"/>
</dbReference>
<dbReference type="SUPFAM" id="SSF55486">
    <property type="entry name" value="Metalloproteases ('zincins'), catalytic domain"/>
    <property type="match status" value="1"/>
</dbReference>
<keyword evidence="4" id="KW-0862">Zinc</keyword>
<accession>A0ABS4FHB5</accession>
<keyword evidence="1" id="KW-0645">Protease</keyword>
<evidence type="ECO:0000256" key="4">
    <source>
        <dbReference type="ARBA" id="ARBA00022833"/>
    </source>
</evidence>